<dbReference type="EMBL" id="FMWP01000091">
    <property type="protein sequence ID" value="SCZ96797.1"/>
    <property type="molecule type" value="Genomic_DNA"/>
</dbReference>
<evidence type="ECO:0000256" key="1">
    <source>
        <dbReference type="SAM" id="MobiDB-lite"/>
    </source>
</evidence>
<feature type="compositionally biased region" description="Low complexity" evidence="1">
    <location>
        <begin position="109"/>
        <end position="129"/>
    </location>
</feature>
<proteinExistence type="predicted"/>
<dbReference type="OrthoDB" id="10511569at2759"/>
<feature type="region of interest" description="Disordered" evidence="1">
    <location>
        <begin position="86"/>
        <end position="129"/>
    </location>
</feature>
<organism evidence="2 3">
    <name type="scientific">Microbotryum saponariae</name>
    <dbReference type="NCBI Taxonomy" id="289078"/>
    <lineage>
        <taxon>Eukaryota</taxon>
        <taxon>Fungi</taxon>
        <taxon>Dikarya</taxon>
        <taxon>Basidiomycota</taxon>
        <taxon>Pucciniomycotina</taxon>
        <taxon>Microbotryomycetes</taxon>
        <taxon>Microbotryales</taxon>
        <taxon>Microbotryaceae</taxon>
        <taxon>Microbotryum</taxon>
    </lineage>
</organism>
<feature type="compositionally biased region" description="Polar residues" evidence="1">
    <location>
        <begin position="170"/>
        <end position="189"/>
    </location>
</feature>
<dbReference type="AlphaFoldDB" id="A0A2X0MB23"/>
<feature type="region of interest" description="Disordered" evidence="1">
    <location>
        <begin position="168"/>
        <end position="228"/>
    </location>
</feature>
<accession>A0A2X0MB23</accession>
<sequence>MLKCKEFTNVKCRCQDREYDKLYRQCVIKSGSNEGAPSPYLSQPGLVIDSFCVIECTVQQLPFVNEVENTTCASYKLSKTKKGGNGVLLPHANATAADEDNIESKDPRSSPSSTKKSTQSTSESPTSTRTKALLNTTHDIPSSSTAGSPSNVDIVYANLTKEVAEGTGMTFPNTTYTAPDTTSPSSSEMTNATSTTGPTTDPTSTNTTSTTPISSSSSEQSTNASLAEGTSLAGTIGRFSKSAGAGCLSTPTFEDSLAFALVAMTVYFQM</sequence>
<evidence type="ECO:0000313" key="2">
    <source>
        <dbReference type="EMBL" id="SCZ96797.1"/>
    </source>
</evidence>
<protein>
    <submittedName>
        <fullName evidence="2">BZ3500_MvSof-1268-A1-R1_Chr4-1g06730 protein</fullName>
    </submittedName>
</protein>
<reference evidence="3" key="1">
    <citation type="submission" date="2016-10" db="EMBL/GenBank/DDBJ databases">
        <authorList>
            <person name="Jeantristanb JTB J.-T."/>
            <person name="Ricardo R."/>
        </authorList>
    </citation>
    <scope>NUCLEOTIDE SEQUENCE [LARGE SCALE GENOMIC DNA]</scope>
</reference>
<evidence type="ECO:0000313" key="3">
    <source>
        <dbReference type="Proteomes" id="UP000249723"/>
    </source>
</evidence>
<gene>
    <name evidence="2" type="ORF">BZ3500_MVSOF-1268-A1-R1_CHR4-1G06730</name>
</gene>
<keyword evidence="3" id="KW-1185">Reference proteome</keyword>
<feature type="compositionally biased region" description="Low complexity" evidence="1">
    <location>
        <begin position="190"/>
        <end position="227"/>
    </location>
</feature>
<dbReference type="Proteomes" id="UP000249723">
    <property type="component" value="Unassembled WGS sequence"/>
</dbReference>
<name>A0A2X0MB23_9BASI</name>